<evidence type="ECO:0000256" key="4">
    <source>
        <dbReference type="ARBA" id="ARBA00023295"/>
    </source>
</evidence>
<dbReference type="PROSITE" id="PS00512">
    <property type="entry name" value="ALPHA_GALACTOSIDASE"/>
    <property type="match status" value="1"/>
</dbReference>
<dbReference type="EMBL" id="CP025198">
    <property type="protein sequence ID" value="AXE40126.1"/>
    <property type="molecule type" value="Genomic_DNA"/>
</dbReference>
<evidence type="ECO:0000256" key="8">
    <source>
        <dbReference type="SAM" id="MobiDB-lite"/>
    </source>
</evidence>
<feature type="active site" description="Nucleophile" evidence="6">
    <location>
        <position position="470"/>
    </location>
</feature>
<evidence type="ECO:0000256" key="5">
    <source>
        <dbReference type="PIRNR" id="PIRNR005536"/>
    </source>
</evidence>
<evidence type="ECO:0000256" key="2">
    <source>
        <dbReference type="ARBA" id="ARBA00012755"/>
    </source>
</evidence>
<dbReference type="PIRSF" id="PIRSF005536">
    <property type="entry name" value="Agal"/>
    <property type="match status" value="1"/>
</dbReference>
<dbReference type="Proteomes" id="UP000251995">
    <property type="component" value="Chromosome"/>
</dbReference>
<evidence type="ECO:0000256" key="7">
    <source>
        <dbReference type="PIRSR" id="PIRSR005536-2"/>
    </source>
</evidence>
<dbReference type="Pfam" id="PF16875">
    <property type="entry name" value="Glyco_hydro_36N"/>
    <property type="match status" value="1"/>
</dbReference>
<dbReference type="CDD" id="cd14791">
    <property type="entry name" value="GH36"/>
    <property type="match status" value="1"/>
</dbReference>
<organism evidence="10 11">
    <name type="scientific">Acidipropionibacterium virtanenii</name>
    <dbReference type="NCBI Taxonomy" id="2057246"/>
    <lineage>
        <taxon>Bacteria</taxon>
        <taxon>Bacillati</taxon>
        <taxon>Actinomycetota</taxon>
        <taxon>Actinomycetes</taxon>
        <taxon>Propionibacteriales</taxon>
        <taxon>Propionibacteriaceae</taxon>
        <taxon>Acidipropionibacterium</taxon>
    </lineage>
</organism>
<reference evidence="10 11" key="1">
    <citation type="submission" date="2017-12" db="EMBL/GenBank/DDBJ databases">
        <title>The whole genome sequence of the Acidipropionibacterium virtanenii sp. nov. type strain JS278.</title>
        <authorList>
            <person name="Laine P."/>
            <person name="Deptula P."/>
            <person name="Varmanen P."/>
            <person name="Auvinen P."/>
        </authorList>
    </citation>
    <scope>NUCLEOTIDE SEQUENCE [LARGE SCALE GENOMIC DNA]</scope>
    <source>
        <strain evidence="10 11">JS278</strain>
    </source>
</reference>
<keyword evidence="3 5" id="KW-0378">Hydrolase</keyword>
<dbReference type="FunFam" id="3.20.20.70:FF:000118">
    <property type="entry name" value="Alpha-galactosidase"/>
    <property type="match status" value="1"/>
</dbReference>
<dbReference type="InterPro" id="IPR017853">
    <property type="entry name" value="GH"/>
</dbReference>
<feature type="region of interest" description="Disordered" evidence="8">
    <location>
        <begin position="107"/>
        <end position="127"/>
    </location>
</feature>
<comment type="catalytic activity">
    <reaction evidence="1 5">
        <text>Hydrolysis of terminal, non-reducing alpha-D-galactose residues in alpha-D-galactosides, including galactose oligosaccharides, galactomannans and galactolipids.</text>
        <dbReference type="EC" id="3.2.1.22"/>
    </reaction>
</comment>
<proteinExistence type="inferred from homology"/>
<feature type="active site" description="Proton donor" evidence="6">
    <location>
        <position position="537"/>
    </location>
</feature>
<dbReference type="InterPro" id="IPR002252">
    <property type="entry name" value="Glyco_hydro_36"/>
</dbReference>
<feature type="binding site" evidence="7">
    <location>
        <begin position="468"/>
        <end position="472"/>
    </location>
    <ligand>
        <name>substrate</name>
    </ligand>
</feature>
<feature type="binding site" evidence="7">
    <location>
        <begin position="358"/>
        <end position="359"/>
    </location>
    <ligand>
        <name>substrate</name>
    </ligand>
</feature>
<sequence length="745" mass="82008">MKLDPNRTDLIHLRGGGTSLVVQTPAGGPPEVIAWTADLGHLSPRALRGLSTAVEAPLVGNSPDERVHPGLILLSSTGWMGRPGLVGHRTAGPSSWAPRLHTDSVELTTDDAEPDGPTTTGRTVTAGPGAIHYQLSDPASGIHVGVDLQLLPEGLIRARASLTNTAEDVYDLEELSLALPLPVRAAEILDFSGHWGREREPQRLPVRLGVHLHEGRHGRTGFDAPMMMYCGEPGFGFEDGEVFGFHVAHSGNHRTWVERCNNGLQVIGGGELLLPGEVRLAAGQTYTSPWIHAQRADGLDAAARRLHRWERSLPSHPGGPRPVTLNVWEAVHFDHDLPGLLELADLAASVGVERYVLDDGWFLGRRDDRAGLGDWEEDPQVWPEGLHPLVDRVQGLGMQFGLWVEPEMINVDSELARAHPEWILRAGPDLPVEWRHQQVLNLTIPAAWEHVRSRLDALITRYGIAYFKWDHNRDLVDAGDPALDGRPVVGEQTRACYALMDRLRTDHPGFEIESCSSGGGRIDLEMIRHTQRFWLSDCIDPHERQAIMRWTEQLVAPEYMGTHIASQRSQTTGRMSDLSFRAASALWGHMGFELDLRVLDDAELAQLREWVQFYKDHRELLLTGDLVRRDVADGSMWLHGIVAADRSRALYELTTRRRSPMSPRGLVTIPGLDADREYRIAPLLVGGGPAGLELPPWGETGVVMTGGSLARIGVHTPAMFPDQVLLLEVTEAGAPTTSPGDDAEH</sequence>
<dbReference type="InterPro" id="IPR031704">
    <property type="entry name" value="Glyco_hydro_36_N"/>
</dbReference>
<dbReference type="AlphaFoldDB" id="A0A344UXX8"/>
<dbReference type="PANTHER" id="PTHR43053">
    <property type="entry name" value="GLYCOSIDASE FAMILY 31"/>
    <property type="match status" value="1"/>
</dbReference>
<feature type="binding site" evidence="7">
    <location>
        <position position="195"/>
    </location>
    <ligand>
        <name>substrate</name>
    </ligand>
</feature>
<dbReference type="KEGG" id="acij:JS278_02992"/>
<evidence type="ECO:0000256" key="1">
    <source>
        <dbReference type="ARBA" id="ARBA00001255"/>
    </source>
</evidence>
<dbReference type="GO" id="GO:0004557">
    <property type="term" value="F:alpha-galactosidase activity"/>
    <property type="evidence" value="ECO:0007669"/>
    <property type="project" value="UniProtKB-UniRule"/>
</dbReference>
<dbReference type="InterPro" id="IPR000111">
    <property type="entry name" value="Glyco_hydro_27/36_CS"/>
</dbReference>
<evidence type="ECO:0000313" key="11">
    <source>
        <dbReference type="Proteomes" id="UP000251995"/>
    </source>
</evidence>
<feature type="domain" description="Glycosyl hydrolase family 36 N-terminal" evidence="9">
    <location>
        <begin position="76"/>
        <end position="281"/>
    </location>
</feature>
<dbReference type="OrthoDB" id="9758822at2"/>
<dbReference type="Gene3D" id="3.20.20.70">
    <property type="entry name" value="Aldolase class I"/>
    <property type="match status" value="1"/>
</dbReference>
<dbReference type="PRINTS" id="PR00743">
    <property type="entry name" value="GLHYDRLASE36"/>
</dbReference>
<evidence type="ECO:0000313" key="10">
    <source>
        <dbReference type="EMBL" id="AXE40126.1"/>
    </source>
</evidence>
<dbReference type="PANTHER" id="PTHR43053:SF3">
    <property type="entry name" value="ALPHA-GALACTOSIDASE C-RELATED"/>
    <property type="match status" value="1"/>
</dbReference>
<comment type="similarity">
    <text evidence="5">Belongs to the glycosyl hydrolase.</text>
</comment>
<dbReference type="InterPro" id="IPR050985">
    <property type="entry name" value="Alpha-glycosidase_related"/>
</dbReference>
<feature type="binding site" evidence="7">
    <location>
        <position position="435"/>
    </location>
    <ligand>
        <name>substrate</name>
    </ligand>
</feature>
<dbReference type="GO" id="GO:0016052">
    <property type="term" value="P:carbohydrate catabolic process"/>
    <property type="evidence" value="ECO:0007669"/>
    <property type="project" value="InterPro"/>
</dbReference>
<evidence type="ECO:0000256" key="3">
    <source>
        <dbReference type="ARBA" id="ARBA00022801"/>
    </source>
</evidence>
<dbReference type="Gene3D" id="2.70.98.60">
    <property type="entry name" value="alpha-galactosidase from lactobacil brevis"/>
    <property type="match status" value="1"/>
</dbReference>
<dbReference type="RefSeq" id="WP_114045880.1">
    <property type="nucleotide sequence ID" value="NZ_CP025198.1"/>
</dbReference>
<feature type="binding site" evidence="7">
    <location>
        <position position="537"/>
    </location>
    <ligand>
        <name>substrate</name>
    </ligand>
</feature>
<dbReference type="InterPro" id="IPR038417">
    <property type="entry name" value="Alpga-gal_N_sf"/>
</dbReference>
<name>A0A344UXX8_9ACTN</name>
<protein>
    <recommendedName>
        <fullName evidence="2 5">Alpha-galactosidase</fullName>
        <ecNumber evidence="2 5">3.2.1.22</ecNumber>
    </recommendedName>
</protein>
<dbReference type="SUPFAM" id="SSF51445">
    <property type="entry name" value="(Trans)glycosidases"/>
    <property type="match status" value="1"/>
</dbReference>
<evidence type="ECO:0000256" key="6">
    <source>
        <dbReference type="PIRSR" id="PIRSR005536-1"/>
    </source>
</evidence>
<accession>A0A344UXX8</accession>
<evidence type="ECO:0000259" key="9">
    <source>
        <dbReference type="Pfam" id="PF16875"/>
    </source>
</evidence>
<dbReference type="InterPro" id="IPR013785">
    <property type="entry name" value="Aldolase_TIM"/>
</dbReference>
<keyword evidence="4 5" id="KW-0326">Glycosidase</keyword>
<feature type="binding site" evidence="7">
    <location>
        <position position="515"/>
    </location>
    <ligand>
        <name>substrate</name>
    </ligand>
</feature>
<keyword evidence="11" id="KW-1185">Reference proteome</keyword>
<gene>
    <name evidence="10" type="primary">rafA_1</name>
    <name evidence="10" type="ORF">JS278_02992</name>
</gene>
<dbReference type="Pfam" id="PF02065">
    <property type="entry name" value="Melibiase"/>
    <property type="match status" value="1"/>
</dbReference>
<dbReference type="EC" id="3.2.1.22" evidence="2 5"/>